<accession>A0A4S9AGS3</accession>
<protein>
    <submittedName>
        <fullName evidence="1">Uncharacterized protein</fullName>
    </submittedName>
</protein>
<name>A0A4S9AGS3_AURPU</name>
<reference evidence="1 2" key="1">
    <citation type="submission" date="2018-10" db="EMBL/GenBank/DDBJ databases">
        <title>Fifty Aureobasidium pullulans genomes reveal a recombining polyextremotolerant generalist.</title>
        <authorList>
            <person name="Gostincar C."/>
            <person name="Turk M."/>
            <person name="Zajc J."/>
            <person name="Gunde-Cimerman N."/>
        </authorList>
    </citation>
    <scope>NUCLEOTIDE SEQUENCE [LARGE SCALE GENOMIC DNA]</scope>
    <source>
        <strain evidence="1 2">EXF-10659</strain>
    </source>
</reference>
<dbReference type="EMBL" id="QZAO01000027">
    <property type="protein sequence ID" value="THW78765.1"/>
    <property type="molecule type" value="Genomic_DNA"/>
</dbReference>
<evidence type="ECO:0000313" key="1">
    <source>
        <dbReference type="EMBL" id="THW78765.1"/>
    </source>
</evidence>
<gene>
    <name evidence="1" type="ORF">D6D19_01685</name>
</gene>
<evidence type="ECO:0000313" key="2">
    <source>
        <dbReference type="Proteomes" id="UP000308802"/>
    </source>
</evidence>
<dbReference type="Pfam" id="PF06522">
    <property type="entry name" value="B12D"/>
    <property type="match status" value="1"/>
</dbReference>
<dbReference type="AlphaFoldDB" id="A0A4S9AGS3"/>
<comment type="caution">
    <text evidence="1">The sequence shown here is derived from an EMBL/GenBank/DDBJ whole genome shotgun (WGS) entry which is preliminary data.</text>
</comment>
<dbReference type="Proteomes" id="UP000308802">
    <property type="component" value="Unassembled WGS sequence"/>
</dbReference>
<proteinExistence type="predicted"/>
<organism evidence="1 2">
    <name type="scientific">Aureobasidium pullulans</name>
    <name type="common">Black yeast</name>
    <name type="synonym">Pullularia pullulans</name>
    <dbReference type="NCBI Taxonomy" id="5580"/>
    <lineage>
        <taxon>Eukaryota</taxon>
        <taxon>Fungi</taxon>
        <taxon>Dikarya</taxon>
        <taxon>Ascomycota</taxon>
        <taxon>Pezizomycotina</taxon>
        <taxon>Dothideomycetes</taxon>
        <taxon>Dothideomycetidae</taxon>
        <taxon>Dothideales</taxon>
        <taxon>Saccotheciaceae</taxon>
        <taxon>Aureobasidium</taxon>
    </lineage>
</organism>
<dbReference type="InterPro" id="IPR010530">
    <property type="entry name" value="B12D"/>
</dbReference>
<sequence length="161" mass="17901">MRLLVYSEVVYTLSVAFLSHISTQFHFLLNHTHTLIPISTLLLALLSTSASQEPTSTHKPNMLAQRTLLQASRATLSTTPTRLIHSTPKLLQAAAREEQAAHTASQRVRYWIKSLPVETYPLFVVCGFSLSFGVYSFVRPALQDPTLRLKRSIAHAAGGHH</sequence>